<name>A0A8S4A301_9EUPU</name>
<organism evidence="5 6">
    <name type="scientific">Candidula unifasciata</name>
    <dbReference type="NCBI Taxonomy" id="100452"/>
    <lineage>
        <taxon>Eukaryota</taxon>
        <taxon>Metazoa</taxon>
        <taxon>Spiralia</taxon>
        <taxon>Lophotrochozoa</taxon>
        <taxon>Mollusca</taxon>
        <taxon>Gastropoda</taxon>
        <taxon>Heterobranchia</taxon>
        <taxon>Euthyneura</taxon>
        <taxon>Panpulmonata</taxon>
        <taxon>Eupulmonata</taxon>
        <taxon>Stylommatophora</taxon>
        <taxon>Helicina</taxon>
        <taxon>Helicoidea</taxon>
        <taxon>Geomitridae</taxon>
        <taxon>Candidula</taxon>
    </lineage>
</organism>
<accession>A0A8S4A301</accession>
<dbReference type="EMBL" id="CAJHNH020008446">
    <property type="protein sequence ID" value="CAG5135684.1"/>
    <property type="molecule type" value="Genomic_DNA"/>
</dbReference>
<gene>
    <name evidence="5" type="ORF">CUNI_LOCUS21242</name>
</gene>
<proteinExistence type="inferred from homology"/>
<dbReference type="GO" id="GO:0016020">
    <property type="term" value="C:membrane"/>
    <property type="evidence" value="ECO:0007669"/>
    <property type="project" value="TreeGrafter"/>
</dbReference>
<feature type="transmembrane region" description="Helical" evidence="3">
    <location>
        <begin position="771"/>
        <end position="794"/>
    </location>
</feature>
<dbReference type="OrthoDB" id="6510177at2759"/>
<dbReference type="InterPro" id="IPR053958">
    <property type="entry name" value="HMGCR/SNAP/NPC1-like_SSD"/>
</dbReference>
<comment type="similarity">
    <text evidence="1">Belongs to the patched family.</text>
</comment>
<keyword evidence="6" id="KW-1185">Reference proteome</keyword>
<evidence type="ECO:0000256" key="2">
    <source>
        <dbReference type="SAM" id="MobiDB-lite"/>
    </source>
</evidence>
<dbReference type="PANTHER" id="PTHR10796">
    <property type="entry name" value="PATCHED-RELATED"/>
    <property type="match status" value="1"/>
</dbReference>
<dbReference type="Gene3D" id="1.20.1640.10">
    <property type="entry name" value="Multidrug efflux transporter AcrB transmembrane domain"/>
    <property type="match status" value="2"/>
</dbReference>
<feature type="transmembrane region" description="Helical" evidence="3">
    <location>
        <begin position="82"/>
        <end position="101"/>
    </location>
</feature>
<evidence type="ECO:0000313" key="6">
    <source>
        <dbReference type="Proteomes" id="UP000678393"/>
    </source>
</evidence>
<feature type="transmembrane region" description="Helical" evidence="3">
    <location>
        <begin position="308"/>
        <end position="328"/>
    </location>
</feature>
<dbReference type="PANTHER" id="PTHR10796:SF130">
    <property type="entry name" value="PATCHED DOMAIN-CONTAINING PROTEIN 3-LIKE PROTEIN"/>
    <property type="match status" value="1"/>
</dbReference>
<dbReference type="SUPFAM" id="SSF82866">
    <property type="entry name" value="Multidrug efflux transporter AcrB transmembrane domain"/>
    <property type="match status" value="2"/>
</dbReference>
<feature type="transmembrane region" description="Helical" evidence="3">
    <location>
        <begin position="440"/>
        <end position="465"/>
    </location>
</feature>
<keyword evidence="3" id="KW-0472">Membrane</keyword>
<feature type="region of interest" description="Disordered" evidence="2">
    <location>
        <begin position="885"/>
        <end position="943"/>
    </location>
</feature>
<reference evidence="5" key="1">
    <citation type="submission" date="2021-04" db="EMBL/GenBank/DDBJ databases">
        <authorList>
            <consortium name="Molecular Ecology Group"/>
        </authorList>
    </citation>
    <scope>NUCLEOTIDE SEQUENCE</scope>
</reference>
<dbReference type="Proteomes" id="UP000678393">
    <property type="component" value="Unassembled WGS sequence"/>
</dbReference>
<feature type="domain" description="SSD" evidence="4">
    <location>
        <begin position="305"/>
        <end position="465"/>
    </location>
</feature>
<dbReference type="InterPro" id="IPR000731">
    <property type="entry name" value="SSD"/>
</dbReference>
<keyword evidence="3" id="KW-0812">Transmembrane</keyword>
<protein>
    <recommendedName>
        <fullName evidence="4">SSD domain-containing protein</fullName>
    </recommendedName>
</protein>
<feature type="domain" description="SSD" evidence="4">
    <location>
        <begin position="769"/>
        <end position="876"/>
    </location>
</feature>
<dbReference type="InterPro" id="IPR051697">
    <property type="entry name" value="Patched_domain-protein"/>
</dbReference>
<evidence type="ECO:0000259" key="4">
    <source>
        <dbReference type="PROSITE" id="PS50156"/>
    </source>
</evidence>
<feature type="transmembrane region" description="Helical" evidence="3">
    <location>
        <begin position="851"/>
        <end position="877"/>
    </location>
</feature>
<keyword evidence="3" id="KW-1133">Transmembrane helix</keyword>
<dbReference type="Pfam" id="PF12349">
    <property type="entry name" value="Sterol-sensing"/>
    <property type="match status" value="1"/>
</dbReference>
<feature type="compositionally biased region" description="Polar residues" evidence="2">
    <location>
        <begin position="888"/>
        <end position="903"/>
    </location>
</feature>
<feature type="transmembrane region" description="Helical" evidence="3">
    <location>
        <begin position="738"/>
        <end position="765"/>
    </location>
</feature>
<feature type="compositionally biased region" description="Basic and acidic residues" evidence="2">
    <location>
        <begin position="904"/>
        <end position="913"/>
    </location>
</feature>
<feature type="transmembrane region" description="Helical" evidence="3">
    <location>
        <begin position="514"/>
        <end position="536"/>
    </location>
</feature>
<sequence>MTQKHDGTSVCSSHLREDAVAEKVVAVVAEKDVAPDTAGDGRKCSKTVHTKSLSDCLSRVSSGIAWVLETAFFKVGLFVGEFPIVTIVTMVIMCGLCGLGMKTFHETEEQEKLWVPQTSRLIPEKAWVDRTFPQETRFVSFLAVQPEGNILSPDSLNAMMDYYMESVNIRVNGRSFMDMCVRVGPFCYVSCLLELWQYNETIIRSLTALDIITMVNRTVVSPVSGVGVQTLLGGELTYDAQGTVLAAEATQITWALKKESDNSDAAEFERVMIDKALGGHKNISGTYVYASRSFDDEGYGAINSDYKLLFAGFSIVFLFILMSLGKFNLMEQKIYLSLTGMACVGLAILAAYGLATGFGVIYSPIQSIMPFLLLGIGVDDMFVIIESWKNLTPEEVKLDVPKKLAVTLSKAGVSVTVTSLTDVVAFGISATTTIPALSSFCIYATLGIFVLYVLVSTMFAGVLALDERRRQAHRDACLCCYRHSDNYTPNRCGTGKSFLQIVFGSLYGPFLTKLPVKIIVIAVTFSLAALGCWRFVQMKQNFDLINYIPRTSYAYTYARTKQSYFNRDGVDATIYCGGFNYFEERDHLKEMHSRISQSHFVQKGTINSWITTFTTIAQQSGWNITSETQFYSRLYRFLQTPTGQRFASFIKLNSTSEPVSVLASYINLRHTRQPDSAHDVMSMDNIRDIIDTSGLPRFGGKDMPEYMCFAYSRDYMTFETNKVLQEELYRNLGMSAAAVFLVTLILIANLWTSLLVFACVIFTMADVGGALEMWGVTIDTASSILLTLSVGLAVDYSAHVGHTFMTVSGSKNDRVIVTLKLIGPAVFNGGFSTFLAFVLLADSASYGFQMFFKVFFTVVVFGLFHGLAFLPVVLSLIGAEPYTHSDEAPSSMSVLVNKPSTENNENRISEQKGESLPAGHTEASASNLRDQPPRASSGKNASR</sequence>
<feature type="non-terminal residue" evidence="5">
    <location>
        <position position="1"/>
    </location>
</feature>
<dbReference type="AlphaFoldDB" id="A0A8S4A301"/>
<comment type="caution">
    <text evidence="5">The sequence shown here is derived from an EMBL/GenBank/DDBJ whole genome shotgun (WGS) entry which is preliminary data.</text>
</comment>
<dbReference type="PROSITE" id="PS50156">
    <property type="entry name" value="SSD"/>
    <property type="match status" value="2"/>
</dbReference>
<feature type="transmembrane region" description="Helical" evidence="3">
    <location>
        <begin position="815"/>
        <end position="839"/>
    </location>
</feature>
<evidence type="ECO:0000256" key="3">
    <source>
        <dbReference type="SAM" id="Phobius"/>
    </source>
</evidence>
<evidence type="ECO:0000313" key="5">
    <source>
        <dbReference type="EMBL" id="CAG5135684.1"/>
    </source>
</evidence>
<evidence type="ECO:0000256" key="1">
    <source>
        <dbReference type="ARBA" id="ARBA00005585"/>
    </source>
</evidence>
<feature type="transmembrane region" description="Helical" evidence="3">
    <location>
        <begin position="334"/>
        <end position="355"/>
    </location>
</feature>